<evidence type="ECO:0000313" key="2">
    <source>
        <dbReference type="Ensembl" id="ENSGWIP00000053356.1"/>
    </source>
</evidence>
<gene>
    <name evidence="2" type="primary">perm1a</name>
</gene>
<accession>A0A8C5I462</accession>
<dbReference type="InterPro" id="IPR043442">
    <property type="entry name" value="Perm1"/>
</dbReference>
<feature type="compositionally biased region" description="Polar residues" evidence="1">
    <location>
        <begin position="515"/>
        <end position="526"/>
    </location>
</feature>
<dbReference type="GO" id="GO:0014850">
    <property type="term" value="P:response to muscle activity"/>
    <property type="evidence" value="ECO:0007669"/>
    <property type="project" value="TreeGrafter"/>
</dbReference>
<reference evidence="2" key="2">
    <citation type="submission" date="2025-08" db="UniProtKB">
        <authorList>
            <consortium name="Ensembl"/>
        </authorList>
    </citation>
    <scope>IDENTIFICATION</scope>
</reference>
<feature type="region of interest" description="Disordered" evidence="1">
    <location>
        <begin position="208"/>
        <end position="242"/>
    </location>
</feature>
<evidence type="ECO:0000313" key="3">
    <source>
        <dbReference type="Proteomes" id="UP000694680"/>
    </source>
</evidence>
<feature type="compositionally biased region" description="Polar residues" evidence="1">
    <location>
        <begin position="56"/>
        <end position="66"/>
    </location>
</feature>
<sequence>MESILSGSEEDLHLQSINMYFENLKGFTEAEQHDRPDRDRDGKSRDAGPVEKFSDDGQQTIGSTLPKNIPKSKYLPVRGKEAAVYNESTSNVNTIDTDISSNSNFTFNNSQLQTNKSGASNSFERKTVNEEQNKTLQSKSHDLLDSPICSDSMLHTSNVEIHKPLDEEKQLGLLIGQSAIGKNCYSDLTDDPDRMCNFKEREEKMTHIAQSDMSSMSKAAGHEFSPSASIRRRRRRKKRLSEEEQVCERQSWIQLSESDEESLRGALNQRFSEDVTIFHLKRTQKDQELEFFPDAAIGRFIQSVSPALHLCEELKVGQKDLASNDGSERDDRVKFSPQSTTHLQPYSELQIKELTKNGYLSNKSDVTRANQKEGLLLATRVNHCFDSHKNKETLMCQTAEVKSINLGTTPESYDPLLVDAVQNVKLSTAMSGLAPEAGNHGREEDTVCHKDAEPQQQLNTHRVSSSTEKIAFIPAVHGGITSPALETKPEQLPNRINPLSDSVLKYSLMHGDNVSPKQSSLPSVNGNKLHDSPLSITQDDINENDQNQHQVSQKSTPIKSNYKESPMSEGFLKSLSDITCVSSLCSLDTQSALSLSNETISDLSASFCSSVSDRECEIQEEKLPEPEEPQSYGSGGADDAVPASKAQCEPGKGTSSVFAMSSFWKEMEKLTINDILALRTTSSTVSPASLPPLQEGKETDSGFFQIDETRQHQTFKNATRAETDLRFVLHDSSAINHPRESEPLSARQSVDVYSENLPLMSVVDTPSPLFLLKPEQGSKKLPKNISTHNLCSLATESFVYQQKRKSLQDFNDEVVQQECFEEGFVQKQNPNATTFASSLTDIFQFLFGGKPSDPTHSGTDDVSIVNTEGNSVAETYDHFFSEFDTESFFYPLISDEEKAKDEQIPIFSCSRSANKILQFPEAYDYFFPSSSSDESSTESDEEDVCSPLRVVTRFSRKASSTNICSDVYDNFFTDRDLKQNLFWKTTFSFRSINFTASTTPKQTSNAVSCVPVRRSRGSHPRLAAQLNALGNPETLFPDPLLYHWEEKVTRQLAQRPFAFEDLQTSVLNPGLDAPFLPLRQTDMCLICIAFASWVLKTANPDVGDTWKAVLLANFSALSAIRYLRKYVKVEASSSETEYPHHALTEF</sequence>
<dbReference type="PANTHER" id="PTHR47282:SF1">
    <property type="entry name" value="PGC-1 AND ERR-INDUCED REGULATOR IN MUSCLE PROTEIN 1"/>
    <property type="match status" value="1"/>
</dbReference>
<dbReference type="GO" id="GO:0005634">
    <property type="term" value="C:nucleus"/>
    <property type="evidence" value="ECO:0007669"/>
    <property type="project" value="TreeGrafter"/>
</dbReference>
<dbReference type="GeneID" id="114467212"/>
<feature type="compositionally biased region" description="Basic and acidic residues" evidence="1">
    <location>
        <begin position="29"/>
        <end position="55"/>
    </location>
</feature>
<dbReference type="GO" id="GO:0005737">
    <property type="term" value="C:cytoplasm"/>
    <property type="evidence" value="ECO:0007669"/>
    <property type="project" value="TreeGrafter"/>
</dbReference>
<dbReference type="Ensembl" id="ENSGWIT00000057541.1">
    <property type="protein sequence ID" value="ENSGWIP00000053356.1"/>
    <property type="gene ID" value="ENSGWIG00000025661.1"/>
</dbReference>
<reference evidence="2" key="1">
    <citation type="submission" date="2020-06" db="EMBL/GenBank/DDBJ databases">
        <authorList>
            <consortium name="Wellcome Sanger Institute Data Sharing"/>
        </authorList>
    </citation>
    <scope>NUCLEOTIDE SEQUENCE [LARGE SCALE GENOMIC DNA]</scope>
</reference>
<organism evidence="2 3">
    <name type="scientific">Gouania willdenowi</name>
    <name type="common">Blunt-snouted clingfish</name>
    <name type="synonym">Lepadogaster willdenowi</name>
    <dbReference type="NCBI Taxonomy" id="441366"/>
    <lineage>
        <taxon>Eukaryota</taxon>
        <taxon>Metazoa</taxon>
        <taxon>Chordata</taxon>
        <taxon>Craniata</taxon>
        <taxon>Vertebrata</taxon>
        <taxon>Euteleostomi</taxon>
        <taxon>Actinopterygii</taxon>
        <taxon>Neopterygii</taxon>
        <taxon>Teleostei</taxon>
        <taxon>Neoteleostei</taxon>
        <taxon>Acanthomorphata</taxon>
        <taxon>Ovalentaria</taxon>
        <taxon>Blenniimorphae</taxon>
        <taxon>Blenniiformes</taxon>
        <taxon>Gobiesocoidei</taxon>
        <taxon>Gobiesocidae</taxon>
        <taxon>Gobiesocinae</taxon>
        <taxon>Gouania</taxon>
    </lineage>
</organism>
<dbReference type="AlphaFoldDB" id="A0A8C5I462"/>
<keyword evidence="3" id="KW-1185">Reference proteome</keyword>
<feature type="compositionally biased region" description="Polar residues" evidence="1">
    <location>
        <begin position="534"/>
        <end position="559"/>
    </location>
</feature>
<feature type="compositionally biased region" description="Basic residues" evidence="1">
    <location>
        <begin position="230"/>
        <end position="239"/>
    </location>
</feature>
<dbReference type="GO" id="GO:0006355">
    <property type="term" value="P:regulation of DNA-templated transcription"/>
    <property type="evidence" value="ECO:0007669"/>
    <property type="project" value="InterPro"/>
</dbReference>
<reference evidence="2" key="3">
    <citation type="submission" date="2025-09" db="UniProtKB">
        <authorList>
            <consortium name="Ensembl"/>
        </authorList>
    </citation>
    <scope>IDENTIFICATION</scope>
</reference>
<feature type="compositionally biased region" description="Polar residues" evidence="1">
    <location>
        <begin position="208"/>
        <end position="217"/>
    </location>
</feature>
<dbReference type="RefSeq" id="XP_028309147.1">
    <property type="nucleotide sequence ID" value="XM_028453346.1"/>
</dbReference>
<proteinExistence type="predicted"/>
<feature type="region of interest" description="Disordered" evidence="1">
    <location>
        <begin position="29"/>
        <end position="73"/>
    </location>
</feature>
<dbReference type="Proteomes" id="UP000694680">
    <property type="component" value="Chromosome 7"/>
</dbReference>
<dbReference type="CTD" id="569303"/>
<dbReference type="PANTHER" id="PTHR47282">
    <property type="entry name" value="PGC-1 AND ERR-INDUCED REGULATOR IN MUSCLE PROTEIN 1"/>
    <property type="match status" value="1"/>
</dbReference>
<protein>
    <submittedName>
        <fullName evidence="2">Uncharacterized LOC114467212</fullName>
    </submittedName>
</protein>
<feature type="region of interest" description="Disordered" evidence="1">
    <location>
        <begin position="617"/>
        <end position="653"/>
    </location>
</feature>
<name>A0A8C5I462_GOUWI</name>
<feature type="region of interest" description="Disordered" evidence="1">
    <location>
        <begin position="510"/>
        <end position="565"/>
    </location>
</feature>
<evidence type="ECO:0000256" key="1">
    <source>
        <dbReference type="SAM" id="MobiDB-lite"/>
    </source>
</evidence>